<evidence type="ECO:0000256" key="5">
    <source>
        <dbReference type="ARBA" id="ARBA00022989"/>
    </source>
</evidence>
<keyword evidence="7" id="KW-0472">Membrane</keyword>
<gene>
    <name evidence="9" type="ORF">MNBD_NITROSPINAE04-790</name>
</gene>
<reference evidence="9" key="1">
    <citation type="submission" date="2018-06" db="EMBL/GenBank/DDBJ databases">
        <authorList>
            <person name="Zhirakovskaya E."/>
        </authorList>
    </citation>
    <scope>NUCLEOTIDE SEQUENCE</scope>
</reference>
<dbReference type="Gene3D" id="1.20.5.3310">
    <property type="match status" value="1"/>
</dbReference>
<evidence type="ECO:0000256" key="7">
    <source>
        <dbReference type="ARBA" id="ARBA00023136"/>
    </source>
</evidence>
<evidence type="ECO:0000256" key="6">
    <source>
        <dbReference type="ARBA" id="ARBA00023010"/>
    </source>
</evidence>
<feature type="region of interest" description="Disordered" evidence="8">
    <location>
        <begin position="88"/>
        <end position="107"/>
    </location>
</feature>
<proteinExistence type="predicted"/>
<sequence>MFGIGMPELFIIMLVALIVIGPAKLPEIARSLGKGYAEFAKSMREVRSSFDDLSSEFEEEKDIVQQPLRSLSVAVEKAFTEDVEDANKLSTELKDSSTEKDTASKSA</sequence>
<keyword evidence="4" id="KW-0653">Protein transport</keyword>
<keyword evidence="2" id="KW-0813">Transport</keyword>
<evidence type="ECO:0000256" key="4">
    <source>
        <dbReference type="ARBA" id="ARBA00022927"/>
    </source>
</evidence>
<dbReference type="PANTHER" id="PTHR33162">
    <property type="entry name" value="SEC-INDEPENDENT PROTEIN TRANSLOCASE PROTEIN TATA, CHLOROPLASTIC"/>
    <property type="match status" value="1"/>
</dbReference>
<organism evidence="9">
    <name type="scientific">hydrothermal vent metagenome</name>
    <dbReference type="NCBI Taxonomy" id="652676"/>
    <lineage>
        <taxon>unclassified sequences</taxon>
        <taxon>metagenomes</taxon>
        <taxon>ecological metagenomes</taxon>
    </lineage>
</organism>
<dbReference type="AlphaFoldDB" id="A0A3B1D2V2"/>
<comment type="subcellular location">
    <subcellularLocation>
        <location evidence="1">Membrane</location>
        <topology evidence="1">Single-pass membrane protein</topology>
    </subcellularLocation>
</comment>
<accession>A0A3B1D2V2</accession>
<dbReference type="GO" id="GO:0016020">
    <property type="term" value="C:membrane"/>
    <property type="evidence" value="ECO:0007669"/>
    <property type="project" value="UniProtKB-SubCell"/>
</dbReference>
<evidence type="ECO:0000256" key="8">
    <source>
        <dbReference type="SAM" id="MobiDB-lite"/>
    </source>
</evidence>
<keyword evidence="6" id="KW-0811">Translocation</keyword>
<dbReference type="EMBL" id="UOGA01000238">
    <property type="protein sequence ID" value="VAX23067.1"/>
    <property type="molecule type" value="Genomic_DNA"/>
</dbReference>
<keyword evidence="5" id="KW-1133">Transmembrane helix</keyword>
<dbReference type="InterPro" id="IPR003369">
    <property type="entry name" value="TatA/B/E"/>
</dbReference>
<protein>
    <submittedName>
        <fullName evidence="9">Twin-arginine translocation protein TatB</fullName>
    </submittedName>
</protein>
<evidence type="ECO:0000256" key="1">
    <source>
        <dbReference type="ARBA" id="ARBA00004167"/>
    </source>
</evidence>
<dbReference type="PRINTS" id="PR01506">
    <property type="entry name" value="TATBPROTEIN"/>
</dbReference>
<evidence type="ECO:0000313" key="9">
    <source>
        <dbReference type="EMBL" id="VAX23067.1"/>
    </source>
</evidence>
<dbReference type="PANTHER" id="PTHR33162:SF1">
    <property type="entry name" value="SEC-INDEPENDENT PROTEIN TRANSLOCASE PROTEIN TATA, CHLOROPLASTIC"/>
    <property type="match status" value="1"/>
</dbReference>
<keyword evidence="3" id="KW-0812">Transmembrane</keyword>
<name>A0A3B1D2V2_9ZZZZ</name>
<evidence type="ECO:0000256" key="3">
    <source>
        <dbReference type="ARBA" id="ARBA00022692"/>
    </source>
</evidence>
<dbReference type="GO" id="GO:0015031">
    <property type="term" value="P:protein transport"/>
    <property type="evidence" value="ECO:0007669"/>
    <property type="project" value="UniProtKB-KW"/>
</dbReference>
<dbReference type="Pfam" id="PF02416">
    <property type="entry name" value="TatA_B_E"/>
    <property type="match status" value="1"/>
</dbReference>
<evidence type="ECO:0000256" key="2">
    <source>
        <dbReference type="ARBA" id="ARBA00022448"/>
    </source>
</evidence>